<gene>
    <name evidence="1" type="ORF">Lalb_Chr12g0207341</name>
</gene>
<dbReference type="AlphaFoldDB" id="A0A6A4PNP4"/>
<evidence type="ECO:0000313" key="2">
    <source>
        <dbReference type="Proteomes" id="UP000447434"/>
    </source>
</evidence>
<protein>
    <submittedName>
        <fullName evidence="1">Uncharacterized protein</fullName>
    </submittedName>
</protein>
<name>A0A6A4PNP4_LUPAL</name>
<sequence length="41" mass="4693">MRIFVPFERVFKICCTLLLHSGTLLVSGRGFLPLTLRGFPR</sequence>
<dbReference type="EMBL" id="WOCE01000012">
    <property type="protein sequence ID" value="KAE9603143.1"/>
    <property type="molecule type" value="Genomic_DNA"/>
</dbReference>
<comment type="caution">
    <text evidence="1">The sequence shown here is derived from an EMBL/GenBank/DDBJ whole genome shotgun (WGS) entry which is preliminary data.</text>
</comment>
<organism evidence="1 2">
    <name type="scientific">Lupinus albus</name>
    <name type="common">White lupine</name>
    <name type="synonym">Lupinus termis</name>
    <dbReference type="NCBI Taxonomy" id="3870"/>
    <lineage>
        <taxon>Eukaryota</taxon>
        <taxon>Viridiplantae</taxon>
        <taxon>Streptophyta</taxon>
        <taxon>Embryophyta</taxon>
        <taxon>Tracheophyta</taxon>
        <taxon>Spermatophyta</taxon>
        <taxon>Magnoliopsida</taxon>
        <taxon>eudicotyledons</taxon>
        <taxon>Gunneridae</taxon>
        <taxon>Pentapetalae</taxon>
        <taxon>rosids</taxon>
        <taxon>fabids</taxon>
        <taxon>Fabales</taxon>
        <taxon>Fabaceae</taxon>
        <taxon>Papilionoideae</taxon>
        <taxon>50 kb inversion clade</taxon>
        <taxon>genistoids sensu lato</taxon>
        <taxon>core genistoids</taxon>
        <taxon>Genisteae</taxon>
        <taxon>Lupinus</taxon>
    </lineage>
</organism>
<accession>A0A6A4PNP4</accession>
<dbReference type="Proteomes" id="UP000447434">
    <property type="component" value="Chromosome 12"/>
</dbReference>
<evidence type="ECO:0000313" key="1">
    <source>
        <dbReference type="EMBL" id="KAE9603143.1"/>
    </source>
</evidence>
<keyword evidence="2" id="KW-1185">Reference proteome</keyword>
<proteinExistence type="predicted"/>
<reference evidence="2" key="1">
    <citation type="journal article" date="2020" name="Nat. Commun.">
        <title>Genome sequence of the cluster root forming white lupin.</title>
        <authorList>
            <person name="Hufnagel B."/>
            <person name="Marques A."/>
            <person name="Soriano A."/>
            <person name="Marques L."/>
            <person name="Divol F."/>
            <person name="Doumas P."/>
            <person name="Sallet E."/>
            <person name="Mancinotti D."/>
            <person name="Carrere S."/>
            <person name="Marande W."/>
            <person name="Arribat S."/>
            <person name="Keller J."/>
            <person name="Huneau C."/>
            <person name="Blein T."/>
            <person name="Aime D."/>
            <person name="Laguerre M."/>
            <person name="Taylor J."/>
            <person name="Schubert V."/>
            <person name="Nelson M."/>
            <person name="Geu-Flores F."/>
            <person name="Crespi M."/>
            <person name="Gallardo-Guerrero K."/>
            <person name="Delaux P.-M."/>
            <person name="Salse J."/>
            <person name="Berges H."/>
            <person name="Guyot R."/>
            <person name="Gouzy J."/>
            <person name="Peret B."/>
        </authorList>
    </citation>
    <scope>NUCLEOTIDE SEQUENCE [LARGE SCALE GENOMIC DNA]</scope>
    <source>
        <strain evidence="2">cv. Amiga</strain>
    </source>
</reference>